<organism evidence="1 2">
    <name type="scientific">Sinanodonta woodiana</name>
    <name type="common">Chinese pond mussel</name>
    <name type="synonym">Anodonta woodiana</name>
    <dbReference type="NCBI Taxonomy" id="1069815"/>
    <lineage>
        <taxon>Eukaryota</taxon>
        <taxon>Metazoa</taxon>
        <taxon>Spiralia</taxon>
        <taxon>Lophotrochozoa</taxon>
        <taxon>Mollusca</taxon>
        <taxon>Bivalvia</taxon>
        <taxon>Autobranchia</taxon>
        <taxon>Heteroconchia</taxon>
        <taxon>Palaeoheterodonta</taxon>
        <taxon>Unionida</taxon>
        <taxon>Unionoidea</taxon>
        <taxon>Unionidae</taxon>
        <taxon>Unioninae</taxon>
        <taxon>Sinanodonta</taxon>
    </lineage>
</organism>
<reference evidence="1 2" key="1">
    <citation type="submission" date="2024-11" db="EMBL/GenBank/DDBJ databases">
        <title>Chromosome-level genome assembly of the freshwater bivalve Anodonta woodiana.</title>
        <authorList>
            <person name="Chen X."/>
        </authorList>
    </citation>
    <scope>NUCLEOTIDE SEQUENCE [LARGE SCALE GENOMIC DNA]</scope>
    <source>
        <strain evidence="1">MN2024</strain>
        <tissue evidence="1">Gills</tissue>
    </source>
</reference>
<gene>
    <name evidence="1" type="ORF">ACJMK2_023675</name>
</gene>
<name>A0ABD3T5U2_SINWO</name>
<comment type="caution">
    <text evidence="1">The sequence shown here is derived from an EMBL/GenBank/DDBJ whole genome shotgun (WGS) entry which is preliminary data.</text>
</comment>
<sequence>MASCTGSIYKPNGQYTFTTTTWHHARAAYTSPTVSTRSLLQHGTTHGQHIQTPRSVHVHYYNMASCTGSIDKPHGQYTFTTTTWHHARAAYTSPTVSTRSLLQHGTTHGQHIQAQRSVHVHYYNMAPHTGSIDKPHGQYMFTTTTWHHARAAYTSPTVSTRSLLQHGTTHGQHRQAPRSVHVHYYNMAPCTGSIDKPHGQYTFTTTTWHHARAAYTSPTVSTRSLLQHGTTHGQHIQAQRSVHVHYYNMAPHTGSIDKPHGQYMFTTTTWHHARAAYTSPTVSTRSLLQHGTTHGQHRQAPRSVHVHYYNMAPCTGSIDKPHGQYTFTTTTWHHARAA</sequence>
<evidence type="ECO:0000313" key="2">
    <source>
        <dbReference type="Proteomes" id="UP001634394"/>
    </source>
</evidence>
<dbReference type="Proteomes" id="UP001634394">
    <property type="component" value="Unassembled WGS sequence"/>
</dbReference>
<accession>A0ABD3T5U2</accession>
<keyword evidence="2" id="KW-1185">Reference proteome</keyword>
<dbReference type="AlphaFoldDB" id="A0ABD3T5U2"/>
<proteinExistence type="predicted"/>
<protein>
    <submittedName>
        <fullName evidence="1">Uncharacterized protein</fullName>
    </submittedName>
</protein>
<evidence type="ECO:0000313" key="1">
    <source>
        <dbReference type="EMBL" id="KAL3831991.1"/>
    </source>
</evidence>
<dbReference type="EMBL" id="JBJQND010000019">
    <property type="protein sequence ID" value="KAL3831991.1"/>
    <property type="molecule type" value="Genomic_DNA"/>
</dbReference>